<evidence type="ECO:0000313" key="10">
    <source>
        <dbReference type="Proteomes" id="UP000053660"/>
    </source>
</evidence>
<dbReference type="SMART" id="SM00085">
    <property type="entry name" value="PA2c"/>
    <property type="match status" value="1"/>
</dbReference>
<accession>A0A0B1S976</accession>
<dbReference type="Gene3D" id="1.20.90.10">
    <property type="entry name" value="Phospholipase A2 domain"/>
    <property type="match status" value="1"/>
</dbReference>
<evidence type="ECO:0000256" key="2">
    <source>
        <dbReference type="ARBA" id="ARBA00022525"/>
    </source>
</evidence>
<dbReference type="GO" id="GO:0005576">
    <property type="term" value="C:extracellular region"/>
    <property type="evidence" value="ECO:0007669"/>
    <property type="project" value="UniProtKB-SubCell"/>
</dbReference>
<reference evidence="9 10" key="1">
    <citation type="submission" date="2014-03" db="EMBL/GenBank/DDBJ databases">
        <title>Draft genome of the hookworm Oesophagostomum dentatum.</title>
        <authorList>
            <person name="Mitreva M."/>
        </authorList>
    </citation>
    <scope>NUCLEOTIDE SEQUENCE [LARGE SCALE GENOMIC DNA]</scope>
    <source>
        <strain evidence="9 10">OD-Hann</strain>
    </source>
</reference>
<dbReference type="GO" id="GO:0004623">
    <property type="term" value="F:phospholipase A2 activity"/>
    <property type="evidence" value="ECO:0007669"/>
    <property type="project" value="UniProtKB-EC"/>
</dbReference>
<keyword evidence="7" id="KW-0443">Lipid metabolism</keyword>
<keyword evidence="3 5" id="KW-1015">Disulfide bond</keyword>
<dbReference type="GO" id="GO:0050482">
    <property type="term" value="P:arachidonate secretion"/>
    <property type="evidence" value="ECO:0007669"/>
    <property type="project" value="InterPro"/>
</dbReference>
<protein>
    <recommendedName>
        <fullName evidence="7">Phospholipase A2</fullName>
        <ecNumber evidence="7">3.1.1.4</ecNumber>
    </recommendedName>
</protein>
<evidence type="ECO:0000256" key="5">
    <source>
        <dbReference type="PIRSR" id="PIRSR601211-3"/>
    </source>
</evidence>
<keyword evidence="4" id="KW-0479">Metal-binding</keyword>
<feature type="disulfide bond" evidence="5">
    <location>
        <begin position="11"/>
        <end position="27"/>
    </location>
</feature>
<comment type="cofactor">
    <cofactor evidence="4">
        <name>Ca(2+)</name>
        <dbReference type="ChEBI" id="CHEBI:29108"/>
    </cofactor>
    <text evidence="4">Binds 1 Ca(2+) ion per subunit.</text>
</comment>
<dbReference type="InterPro" id="IPR016090">
    <property type="entry name" value="PLA2-like_dom"/>
</dbReference>
<evidence type="ECO:0000256" key="4">
    <source>
        <dbReference type="PIRSR" id="PIRSR601211-2"/>
    </source>
</evidence>
<evidence type="ECO:0000259" key="8">
    <source>
        <dbReference type="SMART" id="SM00085"/>
    </source>
</evidence>
<dbReference type="PRINTS" id="PR00389">
    <property type="entry name" value="PHPHLIPASEA2"/>
</dbReference>
<dbReference type="Proteomes" id="UP000053660">
    <property type="component" value="Unassembled WGS sequence"/>
</dbReference>
<dbReference type="OrthoDB" id="5839847at2759"/>
<dbReference type="AlphaFoldDB" id="A0A0B1S976"/>
<dbReference type="PANTHER" id="PTHR11716:SF107">
    <property type="entry name" value="PHOSPHOLIPASE A2"/>
    <property type="match status" value="1"/>
</dbReference>
<keyword evidence="7" id="KW-0378">Hydrolase</keyword>
<feature type="binding site" evidence="4">
    <location>
        <position position="14"/>
    </location>
    <ligand>
        <name>Ca(2+)</name>
        <dbReference type="ChEBI" id="CHEBI:29108"/>
    </ligand>
</feature>
<dbReference type="InterPro" id="IPR033113">
    <property type="entry name" value="PLA2_histidine"/>
</dbReference>
<gene>
    <name evidence="9" type="ORF">OESDEN_18463</name>
</gene>
<feature type="binding site" evidence="4">
    <location>
        <position position="10"/>
    </location>
    <ligand>
        <name>Ca(2+)</name>
        <dbReference type="ChEBI" id="CHEBI:29108"/>
    </ligand>
</feature>
<dbReference type="GO" id="GO:0006644">
    <property type="term" value="P:phospholipid metabolic process"/>
    <property type="evidence" value="ECO:0007669"/>
    <property type="project" value="InterPro"/>
</dbReference>
<feature type="domain" description="Phospholipase A2-like central" evidence="8">
    <location>
        <begin position="1"/>
        <end position="66"/>
    </location>
</feature>
<dbReference type="PROSITE" id="PS00118">
    <property type="entry name" value="PA2_HIS"/>
    <property type="match status" value="1"/>
</dbReference>
<keyword evidence="2 7" id="KW-0964">Secreted</keyword>
<feature type="binding site" evidence="4">
    <location>
        <position position="12"/>
    </location>
    <ligand>
        <name>Ca(2+)</name>
        <dbReference type="ChEBI" id="CHEBI:29108"/>
    </ligand>
</feature>
<comment type="catalytic activity">
    <reaction evidence="7">
        <text>a 1,2-diacyl-sn-glycero-3-phosphocholine + H2O = a 1-acyl-sn-glycero-3-phosphocholine + a fatty acid + H(+)</text>
        <dbReference type="Rhea" id="RHEA:15801"/>
        <dbReference type="ChEBI" id="CHEBI:15377"/>
        <dbReference type="ChEBI" id="CHEBI:15378"/>
        <dbReference type="ChEBI" id="CHEBI:28868"/>
        <dbReference type="ChEBI" id="CHEBI:57643"/>
        <dbReference type="ChEBI" id="CHEBI:58168"/>
        <dbReference type="EC" id="3.1.1.4"/>
    </reaction>
</comment>
<organism evidence="9 10">
    <name type="scientific">Oesophagostomum dentatum</name>
    <name type="common">Nodular worm</name>
    <dbReference type="NCBI Taxonomy" id="61180"/>
    <lineage>
        <taxon>Eukaryota</taxon>
        <taxon>Metazoa</taxon>
        <taxon>Ecdysozoa</taxon>
        <taxon>Nematoda</taxon>
        <taxon>Chromadorea</taxon>
        <taxon>Rhabditida</taxon>
        <taxon>Rhabditina</taxon>
        <taxon>Rhabditomorpha</taxon>
        <taxon>Strongyloidea</taxon>
        <taxon>Strongylidae</taxon>
        <taxon>Oesophagostomum</taxon>
    </lineage>
</organism>
<comment type="similarity">
    <text evidence="6">Belongs to the phospholipase A2 family.</text>
</comment>
<keyword evidence="4 7" id="KW-0106">Calcium</keyword>
<feature type="binding site" evidence="4">
    <location>
        <position position="31"/>
    </location>
    <ligand>
        <name>Ca(2+)</name>
        <dbReference type="ChEBI" id="CHEBI:29108"/>
    </ligand>
</feature>
<dbReference type="Pfam" id="PF00068">
    <property type="entry name" value="Phospholip_A2_1"/>
    <property type="match status" value="1"/>
</dbReference>
<proteinExistence type="inferred from homology"/>
<dbReference type="InterPro" id="IPR001211">
    <property type="entry name" value="PLA2"/>
</dbReference>
<dbReference type="GO" id="GO:0016042">
    <property type="term" value="P:lipid catabolic process"/>
    <property type="evidence" value="ECO:0007669"/>
    <property type="project" value="InterPro"/>
</dbReference>
<evidence type="ECO:0000256" key="3">
    <source>
        <dbReference type="ARBA" id="ARBA00023157"/>
    </source>
</evidence>
<dbReference type="InterPro" id="IPR036444">
    <property type="entry name" value="PLipase_A2_dom_sf"/>
</dbReference>
<dbReference type="SUPFAM" id="SSF48619">
    <property type="entry name" value="Phospholipase A2, PLA2"/>
    <property type="match status" value="1"/>
</dbReference>
<sequence>MKNYNGYGCYCGSGGSGVPIDEIDTCCFHHDNCYDEAVKSKTCRGTIWEYINLYKWSCVNNTAICAG</sequence>
<evidence type="ECO:0000256" key="1">
    <source>
        <dbReference type="ARBA" id="ARBA00004613"/>
    </source>
</evidence>
<evidence type="ECO:0000256" key="7">
    <source>
        <dbReference type="RuleBase" id="RU361236"/>
    </source>
</evidence>
<dbReference type="EC" id="3.1.1.4" evidence="7"/>
<name>A0A0B1S976_OESDE</name>
<dbReference type="PANTHER" id="PTHR11716">
    <property type="entry name" value="PHOSPHOLIPASE A2 FAMILY MEMBER"/>
    <property type="match status" value="1"/>
</dbReference>
<dbReference type="EMBL" id="KN584816">
    <property type="protein sequence ID" value="KHJ81848.1"/>
    <property type="molecule type" value="Genomic_DNA"/>
</dbReference>
<dbReference type="GO" id="GO:0005509">
    <property type="term" value="F:calcium ion binding"/>
    <property type="evidence" value="ECO:0007669"/>
    <property type="project" value="InterPro"/>
</dbReference>
<evidence type="ECO:0000313" key="9">
    <source>
        <dbReference type="EMBL" id="KHJ81848.1"/>
    </source>
</evidence>
<comment type="subcellular location">
    <subcellularLocation>
        <location evidence="1 7">Secreted</location>
    </subcellularLocation>
</comment>
<evidence type="ECO:0000256" key="6">
    <source>
        <dbReference type="RuleBase" id="RU003654"/>
    </source>
</evidence>
<keyword evidence="10" id="KW-1185">Reference proteome</keyword>